<dbReference type="InterPro" id="IPR050219">
    <property type="entry name" value="DnaG_primase"/>
</dbReference>
<dbReference type="GO" id="GO:0003899">
    <property type="term" value="F:DNA-directed RNA polymerase activity"/>
    <property type="evidence" value="ECO:0007669"/>
    <property type="project" value="InterPro"/>
</dbReference>
<dbReference type="InterPro" id="IPR036977">
    <property type="entry name" value="DNA_primase_Znf_CHC2"/>
</dbReference>
<dbReference type="GO" id="GO:0008270">
    <property type="term" value="F:zinc ion binding"/>
    <property type="evidence" value="ECO:0007669"/>
    <property type="project" value="UniProtKB-KW"/>
</dbReference>
<keyword evidence="11" id="KW-0347">Helicase</keyword>
<evidence type="ECO:0000256" key="6">
    <source>
        <dbReference type="ARBA" id="ARBA00022723"/>
    </source>
</evidence>
<evidence type="ECO:0000256" key="8">
    <source>
        <dbReference type="ARBA" id="ARBA00022833"/>
    </source>
</evidence>
<proteinExistence type="predicted"/>
<keyword evidence="3" id="KW-0808">Transferase</keyword>
<dbReference type="GO" id="GO:0000428">
    <property type="term" value="C:DNA-directed RNA polymerase complex"/>
    <property type="evidence" value="ECO:0007669"/>
    <property type="project" value="UniProtKB-KW"/>
</dbReference>
<feature type="domain" description="Zinc finger CHC2-type" evidence="10">
    <location>
        <begin position="40"/>
        <end position="92"/>
    </location>
</feature>
<dbReference type="AlphaFoldDB" id="A0AAN0RE67"/>
<dbReference type="Pfam" id="PF23639">
    <property type="entry name" value="DUF7146"/>
    <property type="match status" value="1"/>
</dbReference>
<dbReference type="GO" id="GO:1990077">
    <property type="term" value="C:primosome complex"/>
    <property type="evidence" value="ECO:0007669"/>
    <property type="project" value="UniProtKB-KW"/>
</dbReference>
<dbReference type="GO" id="GO:0004386">
    <property type="term" value="F:helicase activity"/>
    <property type="evidence" value="ECO:0007669"/>
    <property type="project" value="UniProtKB-KW"/>
</dbReference>
<dbReference type="EMBL" id="CP003181">
    <property type="protein sequence ID" value="AHJ63237.1"/>
    <property type="molecule type" value="Genomic_DNA"/>
</dbReference>
<keyword evidence="11" id="KW-0378">Hydrolase</keyword>
<keyword evidence="7" id="KW-0863">Zinc-finger</keyword>
<evidence type="ECO:0000256" key="2">
    <source>
        <dbReference type="ARBA" id="ARBA00022515"/>
    </source>
</evidence>
<dbReference type="PANTHER" id="PTHR30313:SF2">
    <property type="entry name" value="DNA PRIMASE"/>
    <property type="match status" value="1"/>
</dbReference>
<dbReference type="Pfam" id="PF13362">
    <property type="entry name" value="Toprim_3"/>
    <property type="match status" value="1"/>
</dbReference>
<evidence type="ECO:0000256" key="9">
    <source>
        <dbReference type="ARBA" id="ARBA00023163"/>
    </source>
</evidence>
<keyword evidence="9" id="KW-0804">Transcription</keyword>
<evidence type="ECO:0000256" key="4">
    <source>
        <dbReference type="ARBA" id="ARBA00022695"/>
    </source>
</evidence>
<sequence>MSVVSRSAISDAFLDDLCTRVPVPALIGEVVRLKKQGRHWSGCCPFHDETNPSFAVYDNGFFCFGCGAKGDAITWIQHRHGCGFIEAVSVLAVQVGMTPPSKPPENLPVKTLPAMENRHREEQQRQAALRRADALQMFVQADALIVDTPVDFYLRSRGIDLRRLGAWPRSLRYHPSLYHHPSGKQWPAMLAAVTNGTGEHVATHRTWLAPRPDGGWGKAPVENPKMSLGDVFGGCIRLWRGASRKALVDAPADERPVCGEGIETCLSWAVEVPEDRVLATVSLSNFQNLQLPTQIKQIAWLVDGDSKPMAQRQLQRALNKHIEAGRRVFTIPSPYGKDFNDALMRKLGLTGPPALGVGHG</sequence>
<dbReference type="KEGG" id="gbc:GbCGDNIH3_7071"/>
<keyword evidence="8" id="KW-0862">Zinc</keyword>
<dbReference type="SUPFAM" id="SSF57783">
    <property type="entry name" value="Zinc beta-ribbon"/>
    <property type="match status" value="1"/>
</dbReference>
<keyword evidence="5" id="KW-0235">DNA replication</keyword>
<dbReference type="PANTHER" id="PTHR30313">
    <property type="entry name" value="DNA PRIMASE"/>
    <property type="match status" value="1"/>
</dbReference>
<dbReference type="Pfam" id="PF01807">
    <property type="entry name" value="Zn_ribbon_DnaG"/>
    <property type="match status" value="1"/>
</dbReference>
<evidence type="ECO:0000256" key="3">
    <source>
        <dbReference type="ARBA" id="ARBA00022679"/>
    </source>
</evidence>
<dbReference type="Proteomes" id="UP000019438">
    <property type="component" value="Chromosome"/>
</dbReference>
<evidence type="ECO:0000256" key="7">
    <source>
        <dbReference type="ARBA" id="ARBA00022771"/>
    </source>
</evidence>
<keyword evidence="6" id="KW-0479">Metal-binding</keyword>
<keyword evidence="11" id="KW-0067">ATP-binding</keyword>
<evidence type="ECO:0000259" key="10">
    <source>
        <dbReference type="SMART" id="SM00400"/>
    </source>
</evidence>
<organism evidence="11 12">
    <name type="scientific">Granulibacter bethesdensis</name>
    <dbReference type="NCBI Taxonomy" id="364410"/>
    <lineage>
        <taxon>Bacteria</taxon>
        <taxon>Pseudomonadati</taxon>
        <taxon>Pseudomonadota</taxon>
        <taxon>Alphaproteobacteria</taxon>
        <taxon>Acetobacterales</taxon>
        <taxon>Acetobacteraceae</taxon>
        <taxon>Granulibacter</taxon>
    </lineage>
</organism>
<dbReference type="InterPro" id="IPR002694">
    <property type="entry name" value="Znf_CHC2"/>
</dbReference>
<evidence type="ECO:0000313" key="11">
    <source>
        <dbReference type="EMBL" id="AHJ63237.1"/>
    </source>
</evidence>
<dbReference type="SMART" id="SM00400">
    <property type="entry name" value="ZnF_CHCC"/>
    <property type="match status" value="1"/>
</dbReference>
<keyword evidence="4" id="KW-0548">Nucleotidyltransferase</keyword>
<dbReference type="InterPro" id="IPR006171">
    <property type="entry name" value="TOPRIM_dom"/>
</dbReference>
<evidence type="ECO:0000313" key="12">
    <source>
        <dbReference type="Proteomes" id="UP000019438"/>
    </source>
</evidence>
<keyword evidence="2" id="KW-0639">Primosome</keyword>
<keyword evidence="11" id="KW-0547">Nucleotide-binding</keyword>
<dbReference type="GO" id="GO:0005737">
    <property type="term" value="C:cytoplasm"/>
    <property type="evidence" value="ECO:0007669"/>
    <property type="project" value="TreeGrafter"/>
</dbReference>
<dbReference type="GO" id="GO:0006269">
    <property type="term" value="P:DNA replication, synthesis of primer"/>
    <property type="evidence" value="ECO:0007669"/>
    <property type="project" value="UniProtKB-KW"/>
</dbReference>
<name>A0AAN0RE67_9PROT</name>
<gene>
    <name evidence="11" type="ORF">GbCGDNIH3_7071</name>
</gene>
<dbReference type="GO" id="GO:0003677">
    <property type="term" value="F:DNA binding"/>
    <property type="evidence" value="ECO:0007669"/>
    <property type="project" value="InterPro"/>
</dbReference>
<dbReference type="Gene3D" id="3.90.580.10">
    <property type="entry name" value="Zinc finger, CHC2-type domain"/>
    <property type="match status" value="1"/>
</dbReference>
<protein>
    <submittedName>
        <fullName evidence="11">Snf2/rad54 helicase-related protein</fullName>
    </submittedName>
</protein>
<reference evidence="12" key="1">
    <citation type="submission" date="2012-06" db="EMBL/GenBank/DDBJ databases">
        <title>Genome analysis of multiple Granulibacter bethesdensis isolates demonstrates substantial genome diversity.</title>
        <authorList>
            <person name="Greenberg D.E."/>
            <person name="Porcella S.F."/>
            <person name="Zarember K."/>
            <person name="Zelazny A.M."/>
            <person name="Bruno D."/>
            <person name="Martens C."/>
            <person name="Barbian K.D."/>
            <person name="Jaske E."/>
            <person name="Holland S.M."/>
        </authorList>
    </citation>
    <scope>NUCLEOTIDE SEQUENCE [LARGE SCALE GENOMIC DNA]</scope>
    <source>
        <strain evidence="12">CGDNIH3</strain>
    </source>
</reference>
<accession>A0AAN0RE67</accession>
<evidence type="ECO:0000256" key="1">
    <source>
        <dbReference type="ARBA" id="ARBA00022478"/>
    </source>
</evidence>
<evidence type="ECO:0000256" key="5">
    <source>
        <dbReference type="ARBA" id="ARBA00022705"/>
    </source>
</evidence>
<keyword evidence="1" id="KW-0240">DNA-directed RNA polymerase</keyword>
<dbReference type="InterPro" id="IPR055570">
    <property type="entry name" value="DUF7146"/>
</dbReference>